<feature type="region of interest" description="Disordered" evidence="1">
    <location>
        <begin position="69"/>
        <end position="93"/>
    </location>
</feature>
<dbReference type="RefSeq" id="WP_189039730.1">
    <property type="nucleotide sequence ID" value="NZ_BMMP01000024.1"/>
</dbReference>
<organism evidence="2 3">
    <name type="scientific">Streptomyces daqingensis</name>
    <dbReference type="NCBI Taxonomy" id="1472640"/>
    <lineage>
        <taxon>Bacteria</taxon>
        <taxon>Bacillati</taxon>
        <taxon>Actinomycetota</taxon>
        <taxon>Actinomycetes</taxon>
        <taxon>Kitasatosporales</taxon>
        <taxon>Streptomycetaceae</taxon>
        <taxon>Streptomyces</taxon>
    </lineage>
</organism>
<dbReference type="Proteomes" id="UP000631535">
    <property type="component" value="Unassembled WGS sequence"/>
</dbReference>
<comment type="caution">
    <text evidence="2">The sequence shown here is derived from an EMBL/GenBank/DDBJ whole genome shotgun (WGS) entry which is preliminary data.</text>
</comment>
<sequence>MSFDPEGVAAEGHGRLVRDEVTGEVGELMHVGEYEDLAGHPRRRRRLAFLRPEGGGLEWTTDPDHVTLLGSATSRRRDHHGGGSGDPRSEAGT</sequence>
<protein>
    <submittedName>
        <fullName evidence="2">Uncharacterized protein</fullName>
    </submittedName>
</protein>
<evidence type="ECO:0000313" key="2">
    <source>
        <dbReference type="EMBL" id="GGO57371.1"/>
    </source>
</evidence>
<evidence type="ECO:0000313" key="3">
    <source>
        <dbReference type="Proteomes" id="UP000631535"/>
    </source>
</evidence>
<reference evidence="3" key="1">
    <citation type="journal article" date="2019" name="Int. J. Syst. Evol. Microbiol.">
        <title>The Global Catalogue of Microorganisms (GCM) 10K type strain sequencing project: providing services to taxonomists for standard genome sequencing and annotation.</title>
        <authorList>
            <consortium name="The Broad Institute Genomics Platform"/>
            <consortium name="The Broad Institute Genome Sequencing Center for Infectious Disease"/>
            <person name="Wu L."/>
            <person name="Ma J."/>
        </authorList>
    </citation>
    <scope>NUCLEOTIDE SEQUENCE [LARGE SCALE GENOMIC DNA]</scope>
    <source>
        <strain evidence="3">CGMCC 4.7178</strain>
    </source>
</reference>
<dbReference type="EMBL" id="BMMP01000024">
    <property type="protein sequence ID" value="GGO57371.1"/>
    <property type="molecule type" value="Genomic_DNA"/>
</dbReference>
<evidence type="ECO:0000256" key="1">
    <source>
        <dbReference type="SAM" id="MobiDB-lite"/>
    </source>
</evidence>
<gene>
    <name evidence="2" type="ORF">GCM10012287_53100</name>
</gene>
<proteinExistence type="predicted"/>
<accession>A0ABQ2MT78</accession>
<name>A0ABQ2MT78_9ACTN</name>
<keyword evidence="3" id="KW-1185">Reference proteome</keyword>